<dbReference type="SMART" id="SM01012">
    <property type="entry name" value="ANTAR"/>
    <property type="match status" value="1"/>
</dbReference>
<dbReference type="RefSeq" id="WP_378244145.1">
    <property type="nucleotide sequence ID" value="NZ_JBHRWK010000068.1"/>
</dbReference>
<protein>
    <submittedName>
        <fullName evidence="2">ANTAR domain-containing protein</fullName>
    </submittedName>
</protein>
<feature type="domain" description="ANTAR" evidence="1">
    <location>
        <begin position="229"/>
        <end position="290"/>
    </location>
</feature>
<gene>
    <name evidence="2" type="ORF">ACFOSH_34350</name>
</gene>
<dbReference type="InterPro" id="IPR036388">
    <property type="entry name" value="WH-like_DNA-bd_sf"/>
</dbReference>
<organism evidence="2 3">
    <name type="scientific">Amycolatopsis speibonae</name>
    <dbReference type="NCBI Taxonomy" id="1450224"/>
    <lineage>
        <taxon>Bacteria</taxon>
        <taxon>Bacillati</taxon>
        <taxon>Actinomycetota</taxon>
        <taxon>Actinomycetes</taxon>
        <taxon>Pseudonocardiales</taxon>
        <taxon>Pseudonocardiaceae</taxon>
        <taxon>Amycolatopsis</taxon>
    </lineage>
</organism>
<evidence type="ECO:0000313" key="2">
    <source>
        <dbReference type="EMBL" id="MFC3454544.1"/>
    </source>
</evidence>
<keyword evidence="3" id="KW-1185">Reference proteome</keyword>
<dbReference type="EMBL" id="JBHRWK010000068">
    <property type="protein sequence ID" value="MFC3454544.1"/>
    <property type="molecule type" value="Genomic_DNA"/>
</dbReference>
<dbReference type="Proteomes" id="UP001595645">
    <property type="component" value="Unassembled WGS sequence"/>
</dbReference>
<evidence type="ECO:0000259" key="1">
    <source>
        <dbReference type="PROSITE" id="PS50921"/>
    </source>
</evidence>
<accession>A0ABV7P9C8</accession>
<dbReference type="Pfam" id="PF03861">
    <property type="entry name" value="ANTAR"/>
    <property type="match status" value="1"/>
</dbReference>
<comment type="caution">
    <text evidence="2">The sequence shown here is derived from an EMBL/GenBank/DDBJ whole genome shotgun (WGS) entry which is preliminary data.</text>
</comment>
<name>A0ABV7P9C8_9PSEU</name>
<proteinExistence type="predicted"/>
<evidence type="ECO:0000313" key="3">
    <source>
        <dbReference type="Proteomes" id="UP001595645"/>
    </source>
</evidence>
<dbReference type="Gene3D" id="1.10.10.10">
    <property type="entry name" value="Winged helix-like DNA-binding domain superfamily/Winged helix DNA-binding domain"/>
    <property type="match status" value="1"/>
</dbReference>
<sequence length="297" mass="31723">MWDGTGGRYDPPALRRLIETERGRADRAAAVARRHEGLAGTATASMRPFHQRMAELHRAAERRHRTAVDLHTGYLDAVGRWADWPEEPYGGPPTFMTAAAEASGIQSLAVTLFSTGGIEAAVVVSDPIAAKAHELEYVLGEGPTQGHPLEPGVCGEPELVSRWPQFGPAARELGVRAVISARLGLAEAPMGALTAYRAEPEPDTEVVRSLDILAEALTVTALDPSVRLDGDDGLPVHPLFGDIDLRVAVHQATGVVMAARDCSASDALALIRAHAFARNMGVNELAHAIVTRTYRLS</sequence>
<dbReference type="InterPro" id="IPR005561">
    <property type="entry name" value="ANTAR"/>
</dbReference>
<dbReference type="PROSITE" id="PS50921">
    <property type="entry name" value="ANTAR"/>
    <property type="match status" value="1"/>
</dbReference>
<reference evidence="3" key="1">
    <citation type="journal article" date="2019" name="Int. J. Syst. Evol. Microbiol.">
        <title>The Global Catalogue of Microorganisms (GCM) 10K type strain sequencing project: providing services to taxonomists for standard genome sequencing and annotation.</title>
        <authorList>
            <consortium name="The Broad Institute Genomics Platform"/>
            <consortium name="The Broad Institute Genome Sequencing Center for Infectious Disease"/>
            <person name="Wu L."/>
            <person name="Ma J."/>
        </authorList>
    </citation>
    <scope>NUCLEOTIDE SEQUENCE [LARGE SCALE GENOMIC DNA]</scope>
    <source>
        <strain evidence="3">CGMCC 4.7676</strain>
    </source>
</reference>